<feature type="transmembrane region" description="Helical" evidence="1">
    <location>
        <begin position="407"/>
        <end position="431"/>
    </location>
</feature>
<dbReference type="Gene3D" id="3.30.70.1430">
    <property type="entry name" value="Multidrug efflux transporter AcrB pore domain"/>
    <property type="match status" value="2"/>
</dbReference>
<keyword evidence="1" id="KW-0472">Membrane</keyword>
<dbReference type="PANTHER" id="PTHR32063:SF0">
    <property type="entry name" value="SWARMING MOTILITY PROTEIN SWRC"/>
    <property type="match status" value="1"/>
</dbReference>
<gene>
    <name evidence="2" type="ORF">NMK71_00145</name>
</gene>
<dbReference type="SUPFAM" id="SSF82693">
    <property type="entry name" value="Multidrug efflux transporter AcrB pore domain, PN1, PN2, PC1 and PC2 subdomains"/>
    <property type="match status" value="2"/>
</dbReference>
<dbReference type="GO" id="GO:0005886">
    <property type="term" value="C:plasma membrane"/>
    <property type="evidence" value="ECO:0007669"/>
    <property type="project" value="TreeGrafter"/>
</dbReference>
<keyword evidence="3" id="KW-1185">Reference proteome</keyword>
<dbReference type="PANTHER" id="PTHR32063">
    <property type="match status" value="1"/>
</dbReference>
<reference evidence="2" key="1">
    <citation type="submission" date="2022-07" db="EMBL/GenBank/DDBJ databases">
        <title>Description and genome-wide analysis of Profundicola chukchiensis gen. nov., sp. nov., marine bacteria isolated from bottom sediments of the Chukchi Sea.</title>
        <authorList>
            <person name="Romanenko L."/>
            <person name="Otstavnykh N."/>
            <person name="Kurilenko V."/>
            <person name="Eremeev V."/>
            <person name="Velansky P."/>
            <person name="Mikhailov V."/>
            <person name="Isaeva M."/>
        </authorList>
    </citation>
    <scope>NUCLEOTIDE SEQUENCE</scope>
    <source>
        <strain evidence="2">KMM 9713</strain>
    </source>
</reference>
<feature type="transmembrane region" description="Helical" evidence="1">
    <location>
        <begin position="451"/>
        <end position="473"/>
    </location>
</feature>
<feature type="transmembrane region" description="Helical" evidence="1">
    <location>
        <begin position="1133"/>
        <end position="1155"/>
    </location>
</feature>
<accession>A0A9X4MWG4</accession>
<dbReference type="Pfam" id="PF00873">
    <property type="entry name" value="ACR_tran"/>
    <property type="match status" value="2"/>
</dbReference>
<evidence type="ECO:0000313" key="3">
    <source>
        <dbReference type="Proteomes" id="UP001152599"/>
    </source>
</evidence>
<organism evidence="2 3">
    <name type="scientific">Profundicola chukchiensis</name>
    <dbReference type="NCBI Taxonomy" id="2961959"/>
    <lineage>
        <taxon>Bacteria</taxon>
        <taxon>Pseudomonadati</taxon>
        <taxon>Bacteroidota</taxon>
        <taxon>Flavobacteriia</taxon>
        <taxon>Flavobacteriales</taxon>
        <taxon>Weeksellaceae</taxon>
        <taxon>Profundicola</taxon>
    </lineage>
</organism>
<feature type="transmembrane region" description="Helical" evidence="1">
    <location>
        <begin position="966"/>
        <end position="986"/>
    </location>
</feature>
<keyword evidence="1" id="KW-1133">Transmembrane helix</keyword>
<feature type="transmembrane region" description="Helical" evidence="1">
    <location>
        <begin position="558"/>
        <end position="579"/>
    </location>
</feature>
<feature type="transmembrane region" description="Helical" evidence="1">
    <location>
        <begin position="1083"/>
        <end position="1103"/>
    </location>
</feature>
<comment type="caution">
    <text evidence="2">The sequence shown here is derived from an EMBL/GenBank/DDBJ whole genome shotgun (WGS) entry which is preliminary data.</text>
</comment>
<feature type="transmembrane region" description="Helical" evidence="1">
    <location>
        <begin position="993"/>
        <end position="1013"/>
    </location>
</feature>
<dbReference type="GO" id="GO:0042910">
    <property type="term" value="F:xenobiotic transmembrane transporter activity"/>
    <property type="evidence" value="ECO:0007669"/>
    <property type="project" value="TreeGrafter"/>
</dbReference>
<evidence type="ECO:0000256" key="1">
    <source>
        <dbReference type="SAM" id="Phobius"/>
    </source>
</evidence>
<dbReference type="InterPro" id="IPR001036">
    <property type="entry name" value="Acrflvin-R"/>
</dbReference>
<dbReference type="Gene3D" id="3.30.2090.10">
    <property type="entry name" value="Multidrug efflux transporter AcrB TolC docking domain, DN and DC subdomains"/>
    <property type="match status" value="2"/>
</dbReference>
<dbReference type="RefSeq" id="WP_304419565.1">
    <property type="nucleotide sequence ID" value="NZ_JANCMU010000001.1"/>
</dbReference>
<dbReference type="Gene3D" id="3.30.70.1440">
    <property type="entry name" value="Multidrug efflux transporter AcrB pore domain"/>
    <property type="match status" value="1"/>
</dbReference>
<dbReference type="SUPFAM" id="SSF82866">
    <property type="entry name" value="Multidrug efflux transporter AcrB transmembrane domain"/>
    <property type="match status" value="2"/>
</dbReference>
<feature type="transmembrane region" description="Helical" evidence="1">
    <location>
        <begin position="381"/>
        <end position="401"/>
    </location>
</feature>
<dbReference type="EMBL" id="JANCMU010000001">
    <property type="protein sequence ID" value="MDG4944812.1"/>
    <property type="molecule type" value="Genomic_DNA"/>
</dbReference>
<sequence>MSEIKNNNPIEQEGDKSFSISTWAIQNKITVYVIMAIILVGGIMAFTSMPRESFPEVIDNKVYISSVYPGNSAEDVEKFITEPIEKEIRGVSGIKDVVSTSFNDYAMTIVEFHDDVPLETAKIDIKDKVDQVKANADFPTLDTGAKVEPNVFDLNIAEEFPIANINITGKYSLQQLKDYAERLQDDFENLQAIKEAPIRGVNDKEVEVALDVYKMGASQVSFNDVAQSISGDNKTISGGNIINEQQRLNIRVVGEISSPDDLLGISVKEKDGVVYLRDIAEVIFREQDKTTYARESLEPVIMMDIKKRSGENMIEAIAQIEGLIDAAKLEYLPTDVEITITNNQAPKTENQVNDLINNILFGVILVVGVLMFFLGLRNASFVGMAIPLSMLMSLMILNFMGVTLNTMVLFGLVMGLGMLVDNGIVVVENVYSLMNQGYTRKQAAIQGVGEIAWPIIASTATTLAAFFPLALWPGMMGKFMMVFPMTLSVVLGSSLFVALIINSMLTSEFMHTEAEDKKEPNKKKLIRNSLILLIVGAILVVAGYIFEIGVLRVLGNLGIFFGIMAWVYELFLYPWSIWLQDRGLPFLEEKYKDFLTWSLDGKRPGFMMLGMVVLFVLSIALLMLVQPKVLFFPENEPNQIIVYIEYPEGTDIEKTNEITKQVESEVIEVLDNYIVEKDGEPYNYMAEAIVAQVGEGAGNPQTDAGSAAEIPHKGKVTVSLREFKYRRGKKSSDVLEEVRKNVKGIAGASITVEKDDVGPPAGYPINIEIKGQDYNAMMDEAEKMQAFIDEAGIQGIEELKIDVSRDIPELRINVNRELAGSMGITNEMVGGTLRQSIYGYEVSRYRPEGDDDDYPINIRLNEAQRFDENIVFNQPITFTNPSTGQILQIPISSITSKEMGKQFSKIKRRGYERTIVLYSNVIGDFNPTETVNNIKSTLSNANYKLPKDMSYEFTGEQEQQEENMSFLLSALLMALAGIILIIVAQFNSVSKPVIIMLSVLLSFIGVFLGLIVMGDDFVIMMTMMGIISLAGIVVNNAIVLIDYTQLLIDRKKRRLAIPEDVMLPLEDMKDSVINGGKSRLRPVLLTAITTVLGLVPLATGLNIDFQGLLMDYNPDIYIGGDNVMFWGPLAKTVIYGLIFATFLTLVIVPILQYLVNGLKFRARYGKTGEKYPIAESEMKN</sequence>
<dbReference type="Proteomes" id="UP001152599">
    <property type="component" value="Unassembled WGS sequence"/>
</dbReference>
<dbReference type="AlphaFoldDB" id="A0A9X4MWG4"/>
<keyword evidence="1" id="KW-0812">Transmembrane</keyword>
<dbReference type="PRINTS" id="PR00702">
    <property type="entry name" value="ACRIFLAVINRP"/>
</dbReference>
<name>A0A9X4MWG4_9FLAO</name>
<evidence type="ECO:0000313" key="2">
    <source>
        <dbReference type="EMBL" id="MDG4944812.1"/>
    </source>
</evidence>
<feature type="transmembrane region" description="Helical" evidence="1">
    <location>
        <begin position="29"/>
        <end position="49"/>
    </location>
</feature>
<feature type="transmembrane region" description="Helical" evidence="1">
    <location>
        <begin position="479"/>
        <end position="505"/>
    </location>
</feature>
<protein>
    <submittedName>
        <fullName evidence="2">Efflux RND transporter permease subunit</fullName>
    </submittedName>
</protein>
<dbReference type="Gene3D" id="3.30.70.1320">
    <property type="entry name" value="Multidrug efflux transporter AcrB pore domain like"/>
    <property type="match status" value="1"/>
</dbReference>
<proteinExistence type="predicted"/>
<dbReference type="InterPro" id="IPR027463">
    <property type="entry name" value="AcrB_DN_DC_subdom"/>
</dbReference>
<dbReference type="Gene3D" id="1.20.1640.10">
    <property type="entry name" value="Multidrug efflux transporter AcrB transmembrane domain"/>
    <property type="match status" value="2"/>
</dbReference>
<feature type="transmembrane region" description="Helical" evidence="1">
    <location>
        <begin position="355"/>
        <end position="374"/>
    </location>
</feature>
<feature type="transmembrane region" description="Helical" evidence="1">
    <location>
        <begin position="1019"/>
        <end position="1044"/>
    </location>
</feature>
<feature type="transmembrane region" description="Helical" evidence="1">
    <location>
        <begin position="525"/>
        <end position="546"/>
    </location>
</feature>
<feature type="transmembrane region" description="Helical" evidence="1">
    <location>
        <begin position="606"/>
        <end position="625"/>
    </location>
</feature>
<dbReference type="SUPFAM" id="SSF82714">
    <property type="entry name" value="Multidrug efflux transporter AcrB TolC docking domain, DN and DC subdomains"/>
    <property type="match status" value="1"/>
</dbReference>